<proteinExistence type="predicted"/>
<dbReference type="Proteomes" id="UP000777440">
    <property type="component" value="Unassembled WGS sequence"/>
</dbReference>
<evidence type="ECO:0000256" key="3">
    <source>
        <dbReference type="ARBA" id="ARBA00023163"/>
    </source>
</evidence>
<dbReference type="PROSITE" id="PS50949">
    <property type="entry name" value="HTH_GNTR"/>
    <property type="match status" value="1"/>
</dbReference>
<dbReference type="InterPro" id="IPR036388">
    <property type="entry name" value="WH-like_DNA-bd_sf"/>
</dbReference>
<evidence type="ECO:0000256" key="1">
    <source>
        <dbReference type="ARBA" id="ARBA00023015"/>
    </source>
</evidence>
<comment type="caution">
    <text evidence="5">The sequence shown here is derived from an EMBL/GenBank/DDBJ whole genome shotgun (WGS) entry which is preliminary data.</text>
</comment>
<keyword evidence="3" id="KW-0804">Transcription</keyword>
<protein>
    <submittedName>
        <fullName evidence="5">GntR family transcriptional regulator</fullName>
    </submittedName>
</protein>
<reference evidence="5 6" key="1">
    <citation type="journal article" date="2021" name="MBio">
        <title>Poor Competitiveness of Bradyrhizobium in Pigeon Pea Root Colonization in Indian Soils.</title>
        <authorList>
            <person name="Chalasani D."/>
            <person name="Basu A."/>
            <person name="Pullabhotla S.V.S.R.N."/>
            <person name="Jorrin B."/>
            <person name="Neal A.L."/>
            <person name="Poole P.S."/>
            <person name="Podile A.R."/>
            <person name="Tkacz A."/>
        </authorList>
    </citation>
    <scope>NUCLEOTIDE SEQUENCE [LARGE SCALE GENOMIC DNA]</scope>
    <source>
        <strain evidence="5 6">HU12</strain>
    </source>
</reference>
<name>A0ABS7I246_9MICO</name>
<feature type="domain" description="HTH gntR-type" evidence="4">
    <location>
        <begin position="11"/>
        <end position="79"/>
    </location>
</feature>
<accession>A0ABS7I246</accession>
<organism evidence="5 6">
    <name type="scientific">Microbacterium ureisolvens</name>
    <dbReference type="NCBI Taxonomy" id="2781186"/>
    <lineage>
        <taxon>Bacteria</taxon>
        <taxon>Bacillati</taxon>
        <taxon>Actinomycetota</taxon>
        <taxon>Actinomycetes</taxon>
        <taxon>Micrococcales</taxon>
        <taxon>Microbacteriaceae</taxon>
        <taxon>Microbacterium</taxon>
    </lineage>
</organism>
<dbReference type="PANTHER" id="PTHR38445">
    <property type="entry name" value="HTH-TYPE TRANSCRIPTIONAL REPRESSOR YTRA"/>
    <property type="match status" value="1"/>
</dbReference>
<evidence type="ECO:0000256" key="2">
    <source>
        <dbReference type="ARBA" id="ARBA00023125"/>
    </source>
</evidence>
<keyword evidence="6" id="KW-1185">Reference proteome</keyword>
<evidence type="ECO:0000313" key="6">
    <source>
        <dbReference type="Proteomes" id="UP000777440"/>
    </source>
</evidence>
<keyword evidence="1" id="KW-0805">Transcription regulation</keyword>
<dbReference type="RefSeq" id="WP_220289885.1">
    <property type="nucleotide sequence ID" value="NZ_JAEUAX010000007.1"/>
</dbReference>
<dbReference type="Pfam" id="PF00392">
    <property type="entry name" value="GntR"/>
    <property type="match status" value="1"/>
</dbReference>
<dbReference type="CDD" id="cd07377">
    <property type="entry name" value="WHTH_GntR"/>
    <property type="match status" value="1"/>
</dbReference>
<dbReference type="Gene3D" id="1.10.10.10">
    <property type="entry name" value="Winged helix-like DNA-binding domain superfamily/Winged helix DNA-binding domain"/>
    <property type="match status" value="1"/>
</dbReference>
<dbReference type="SUPFAM" id="SSF46785">
    <property type="entry name" value="Winged helix' DNA-binding domain"/>
    <property type="match status" value="1"/>
</dbReference>
<dbReference type="PANTHER" id="PTHR38445:SF7">
    <property type="entry name" value="GNTR-FAMILY TRANSCRIPTIONAL REGULATOR"/>
    <property type="match status" value="1"/>
</dbReference>
<gene>
    <name evidence="5" type="ORF">JNB61_13810</name>
</gene>
<dbReference type="InterPro" id="IPR000524">
    <property type="entry name" value="Tscrpt_reg_HTH_GntR"/>
</dbReference>
<dbReference type="InterPro" id="IPR036390">
    <property type="entry name" value="WH_DNA-bd_sf"/>
</dbReference>
<dbReference type="EMBL" id="JAEUAX010000007">
    <property type="protein sequence ID" value="MBW9110852.1"/>
    <property type="molecule type" value="Genomic_DNA"/>
</dbReference>
<dbReference type="SMART" id="SM00345">
    <property type="entry name" value="HTH_GNTR"/>
    <property type="match status" value="1"/>
</dbReference>
<keyword evidence="2" id="KW-0238">DNA-binding</keyword>
<sequence length="123" mass="13156">MLVRINPESDAPLFAQISASVRADAAAGRVKPGDRLPAARDIAAALRVNVHTVLHAYQDLRDEGLVELRRGRGAVVTEQASTLASLHHDIHHLVARARAAGLAPDALAALVKEIATHDERNAR</sequence>
<evidence type="ECO:0000313" key="5">
    <source>
        <dbReference type="EMBL" id="MBW9110852.1"/>
    </source>
</evidence>
<evidence type="ECO:0000259" key="4">
    <source>
        <dbReference type="PROSITE" id="PS50949"/>
    </source>
</evidence>